<dbReference type="InterPro" id="IPR010978">
    <property type="entry name" value="tRNA-bd_arm"/>
</dbReference>
<dbReference type="PRINTS" id="PR00986">
    <property type="entry name" value="TRNASYNTHVAL"/>
</dbReference>
<comment type="function">
    <text evidence="12">Catalyzes the attachment of valine to tRNA(Val). As ValRS can inadvertently accommodate and process structurally similar amino acids such as threonine, to avoid such errors, it has a 'posttransfer' editing activity that hydrolyzes mischarged Thr-tRNA(Val) in a tRNA-dependent manner.</text>
</comment>
<dbReference type="SUPFAM" id="SSF47323">
    <property type="entry name" value="Anticodon-binding domain of a subclass of class I aminoacyl-tRNA synthetases"/>
    <property type="match status" value="1"/>
</dbReference>
<evidence type="ECO:0000313" key="16">
    <source>
        <dbReference type="EMBL" id="SMB90345.1"/>
    </source>
</evidence>
<comment type="subunit">
    <text evidence="2 12">Monomer.</text>
</comment>
<evidence type="ECO:0000256" key="6">
    <source>
        <dbReference type="ARBA" id="ARBA00022840"/>
    </source>
</evidence>
<organism evidence="16 17">
    <name type="scientific">Peptoniphilus asaccharolyticus DSM 20463</name>
    <dbReference type="NCBI Taxonomy" id="573058"/>
    <lineage>
        <taxon>Bacteria</taxon>
        <taxon>Bacillati</taxon>
        <taxon>Bacillota</taxon>
        <taxon>Tissierellia</taxon>
        <taxon>Tissierellales</taxon>
        <taxon>Peptoniphilaceae</taxon>
        <taxon>Peptoniphilus</taxon>
    </lineage>
</organism>
<dbReference type="GO" id="GO:0004832">
    <property type="term" value="F:valine-tRNA ligase activity"/>
    <property type="evidence" value="ECO:0007669"/>
    <property type="project" value="UniProtKB-UniRule"/>
</dbReference>
<dbReference type="Proteomes" id="UP000192368">
    <property type="component" value="Unassembled WGS sequence"/>
</dbReference>
<reference evidence="17" key="1">
    <citation type="submission" date="2017-04" db="EMBL/GenBank/DDBJ databases">
        <authorList>
            <person name="Varghese N."/>
            <person name="Submissions S."/>
        </authorList>
    </citation>
    <scope>NUCLEOTIDE SEQUENCE [LARGE SCALE GENOMIC DNA]</scope>
    <source>
        <strain evidence="17">DSM 20463</strain>
    </source>
</reference>
<feature type="domain" description="Aminoacyl-tRNA synthetase class Ia" evidence="13">
    <location>
        <begin position="17"/>
        <end position="563"/>
    </location>
</feature>
<evidence type="ECO:0000256" key="5">
    <source>
        <dbReference type="ARBA" id="ARBA00022741"/>
    </source>
</evidence>
<feature type="domain" description="Methionyl/Valyl/Leucyl/Isoleucyl-tRNA synthetase anticodon-binding" evidence="14">
    <location>
        <begin position="606"/>
        <end position="753"/>
    </location>
</feature>
<sequence>MKELSKNYNPKEFEDRIYDFWMDNNYFRAEVDENKKPFTIVMPPPNVTGNLHMGHALNNTIQDIMTRTKRMQGYSALWLPGTDHASISTEAKVVQKLRDQGIAKEDIGREKFLEETWAWTHEYGGNIKNQLKKLGVSCDWSRERFTLDEQLSKAVEEVFIKLYEKGLIYRGNRIINWCPNCGTSISDAEVEHVDEHRHIYHFRYPLEDGTGSIEVATTRPETIPGDLAVAVNPEDERYRDLIGKNVLLPIMDNKVIPIIADEYVEKDFGTGCVKITPSHDPNDFGVGERHNLGQLIVFDEKAVLNENAGKYQGLTTAEARKKIIEDFDALGLYVGAKEHDSAVGHCERCGTVIEPMLSKQWFVKMEPLAKPALEAYRNGEVDFIPDRFGKIYEHWLENIRDWNISRQLWWGHRLPVYYCNETDEIVVSRENPTGKEGYEGKTFRRDEDTLDTWFSSALWPFSTLGWPEKTQDLEYFYPTDVLVTGYDIIFFWVVRMVFSSIEQMGEVPFKDVFLTGLVRDSLGRKMSKSLGNGIDPLELIADYGADALRFTLISGNTPGNDMRFYTERVEANRNFANKLWNATRFVFMNFEDSDFELGLENLRNEDKWILTKYMETVESITTKIDKYDIGLAANDIYDFIWSDFCDWYIEMVKPRLYGTDEETKKAAKATLIYVLKGILKLLHPFMPYITEEIWDHIPSEKEALIVAEWPVVEDSLKFNTEEKDIEYIKDIIRLIRNRRQEMNIENKNKSQTVIKVLNQDARRAVEENKGHLLNLGFSESVSVEDENFEMTDENVSIVVDGAEIFLPLNDLVDYNKEYERLSAEKEKALSEIKRASGKLANEKFVNKAPEKLVQEEKDKLASYEAILKTLEERIEEVKSHL</sequence>
<comment type="domain">
    <text evidence="12">ValRS has two distinct active sites: one for aminoacylation and one for editing. The misactivated threonine is translocated from the active site to the editing site.</text>
</comment>
<keyword evidence="8 12" id="KW-0175">Coiled coil</keyword>
<dbReference type="FunFam" id="1.10.287.380:FF:000001">
    <property type="entry name" value="Valine--tRNA ligase"/>
    <property type="match status" value="1"/>
</dbReference>
<name>A0A1W1VAK5_PEPAS</name>
<dbReference type="InterPro" id="IPR009008">
    <property type="entry name" value="Val/Leu/Ile-tRNA-synth_edit"/>
</dbReference>
<evidence type="ECO:0000259" key="13">
    <source>
        <dbReference type="Pfam" id="PF00133"/>
    </source>
</evidence>
<dbReference type="InterPro" id="IPR033705">
    <property type="entry name" value="Anticodon_Ia_Val"/>
</dbReference>
<comment type="catalytic activity">
    <reaction evidence="10 12">
        <text>tRNA(Val) + L-valine + ATP = L-valyl-tRNA(Val) + AMP + diphosphate</text>
        <dbReference type="Rhea" id="RHEA:10704"/>
        <dbReference type="Rhea" id="RHEA-COMP:9672"/>
        <dbReference type="Rhea" id="RHEA-COMP:9708"/>
        <dbReference type="ChEBI" id="CHEBI:30616"/>
        <dbReference type="ChEBI" id="CHEBI:33019"/>
        <dbReference type="ChEBI" id="CHEBI:57762"/>
        <dbReference type="ChEBI" id="CHEBI:78442"/>
        <dbReference type="ChEBI" id="CHEBI:78537"/>
        <dbReference type="ChEBI" id="CHEBI:456215"/>
        <dbReference type="EC" id="6.1.1.9"/>
    </reaction>
</comment>
<feature type="short sequence motif" description="'KMSKS' region" evidence="12">
    <location>
        <begin position="525"/>
        <end position="529"/>
    </location>
</feature>
<comment type="subcellular location">
    <subcellularLocation>
        <location evidence="1 12">Cytoplasm</location>
    </subcellularLocation>
</comment>
<dbReference type="FunFam" id="3.40.50.620:FF:000032">
    <property type="entry name" value="Valine--tRNA ligase"/>
    <property type="match status" value="1"/>
</dbReference>
<dbReference type="Gene3D" id="1.10.287.380">
    <property type="entry name" value="Valyl-tRNA synthetase, C-terminal domain"/>
    <property type="match status" value="1"/>
</dbReference>
<accession>A0A1W1VAK5</accession>
<dbReference type="InterPro" id="IPR001412">
    <property type="entry name" value="aa-tRNA-synth_I_CS"/>
</dbReference>
<dbReference type="InterPro" id="IPR037118">
    <property type="entry name" value="Val-tRNA_synth_C_sf"/>
</dbReference>
<dbReference type="CDD" id="cd00817">
    <property type="entry name" value="ValRS_core"/>
    <property type="match status" value="1"/>
</dbReference>
<dbReference type="Pfam" id="PF00133">
    <property type="entry name" value="tRNA-synt_1"/>
    <property type="match status" value="1"/>
</dbReference>
<dbReference type="Gene3D" id="3.40.50.620">
    <property type="entry name" value="HUPs"/>
    <property type="match status" value="2"/>
</dbReference>
<comment type="domain">
    <text evidence="12">The C-terminal coiled-coil domain is crucial for aminoacylation activity.</text>
</comment>
<protein>
    <recommendedName>
        <fullName evidence="12">Valine--tRNA ligase</fullName>
        <ecNumber evidence="12">6.1.1.9</ecNumber>
    </recommendedName>
    <alternativeName>
        <fullName evidence="12">Valyl-tRNA synthetase</fullName>
        <shortName evidence="12">ValRS</shortName>
    </alternativeName>
</protein>
<evidence type="ECO:0000313" key="17">
    <source>
        <dbReference type="Proteomes" id="UP000192368"/>
    </source>
</evidence>
<evidence type="ECO:0000256" key="11">
    <source>
        <dbReference type="ARBA" id="ARBA00060830"/>
    </source>
</evidence>
<keyword evidence="4 12" id="KW-0436">Ligase</keyword>
<evidence type="ECO:0000256" key="12">
    <source>
        <dbReference type="HAMAP-Rule" id="MF_02004"/>
    </source>
</evidence>
<gene>
    <name evidence="12" type="primary">valS</name>
    <name evidence="16" type="ORF">SAMN00017477_1614</name>
</gene>
<evidence type="ECO:0000256" key="9">
    <source>
        <dbReference type="ARBA" id="ARBA00023146"/>
    </source>
</evidence>
<dbReference type="NCBIfam" id="NF004349">
    <property type="entry name" value="PRK05729.1"/>
    <property type="match status" value="1"/>
</dbReference>
<keyword evidence="3 12" id="KW-0963">Cytoplasm</keyword>
<keyword evidence="17" id="KW-1185">Reference proteome</keyword>
<dbReference type="EC" id="6.1.1.9" evidence="12"/>
<dbReference type="GO" id="GO:0005524">
    <property type="term" value="F:ATP binding"/>
    <property type="evidence" value="ECO:0007669"/>
    <property type="project" value="UniProtKB-UniRule"/>
</dbReference>
<dbReference type="GO" id="GO:0006438">
    <property type="term" value="P:valyl-tRNA aminoacylation"/>
    <property type="evidence" value="ECO:0007669"/>
    <property type="project" value="UniProtKB-UniRule"/>
</dbReference>
<comment type="similarity">
    <text evidence="11 12">Belongs to the class-I aminoacyl-tRNA synthetase family. ValS type 1 subfamily.</text>
</comment>
<evidence type="ECO:0000256" key="10">
    <source>
        <dbReference type="ARBA" id="ARBA00047552"/>
    </source>
</evidence>
<dbReference type="CDD" id="cd07962">
    <property type="entry name" value="Anticodon_Ia_Val"/>
    <property type="match status" value="1"/>
</dbReference>
<dbReference type="InterPro" id="IPR014729">
    <property type="entry name" value="Rossmann-like_a/b/a_fold"/>
</dbReference>
<dbReference type="Gene3D" id="1.10.730.10">
    <property type="entry name" value="Isoleucyl-tRNA Synthetase, Domain 1"/>
    <property type="match status" value="1"/>
</dbReference>
<dbReference type="STRING" id="573058.SAMN00017477_1614"/>
<dbReference type="Pfam" id="PF10458">
    <property type="entry name" value="Val_tRNA-synt_C"/>
    <property type="match status" value="1"/>
</dbReference>
<keyword evidence="6 12" id="KW-0067">ATP-binding</keyword>
<dbReference type="NCBIfam" id="TIGR00422">
    <property type="entry name" value="valS"/>
    <property type="match status" value="1"/>
</dbReference>
<dbReference type="GO" id="GO:0005829">
    <property type="term" value="C:cytosol"/>
    <property type="evidence" value="ECO:0007669"/>
    <property type="project" value="TreeGrafter"/>
</dbReference>
<dbReference type="FunFam" id="3.40.50.620:FF:000098">
    <property type="entry name" value="Valine--tRNA ligase"/>
    <property type="match status" value="1"/>
</dbReference>
<dbReference type="InterPro" id="IPR009080">
    <property type="entry name" value="tRNAsynth_Ia_anticodon-bd"/>
</dbReference>
<dbReference type="EMBL" id="FWWR01000011">
    <property type="protein sequence ID" value="SMB90345.1"/>
    <property type="molecule type" value="Genomic_DNA"/>
</dbReference>
<feature type="domain" description="Valyl-tRNA synthetase tRNA-binding arm" evidence="15">
    <location>
        <begin position="813"/>
        <end position="876"/>
    </location>
</feature>
<keyword evidence="5 12" id="KW-0547">Nucleotide-binding</keyword>
<feature type="coiled-coil region" evidence="12">
    <location>
        <begin position="811"/>
        <end position="880"/>
    </location>
</feature>
<dbReference type="OrthoDB" id="9810365at2"/>
<proteinExistence type="inferred from homology"/>
<feature type="short sequence motif" description="'HIGH' region" evidence="12">
    <location>
        <begin position="45"/>
        <end position="55"/>
    </location>
</feature>
<dbReference type="PROSITE" id="PS00178">
    <property type="entry name" value="AA_TRNA_LIGASE_I"/>
    <property type="match status" value="1"/>
</dbReference>
<dbReference type="InterPro" id="IPR019499">
    <property type="entry name" value="Val-tRNA_synth_tRNA-bd"/>
</dbReference>
<dbReference type="AlphaFoldDB" id="A0A1W1VAK5"/>
<dbReference type="SUPFAM" id="SSF50677">
    <property type="entry name" value="ValRS/IleRS/LeuRS editing domain"/>
    <property type="match status" value="1"/>
</dbReference>
<keyword evidence="9 12" id="KW-0030">Aminoacyl-tRNA synthetase</keyword>
<evidence type="ECO:0000256" key="2">
    <source>
        <dbReference type="ARBA" id="ARBA00011245"/>
    </source>
</evidence>
<dbReference type="Pfam" id="PF08264">
    <property type="entry name" value="Anticodon_1"/>
    <property type="match status" value="1"/>
</dbReference>
<dbReference type="RefSeq" id="WP_084231178.1">
    <property type="nucleotide sequence ID" value="NZ_FWWR01000011.1"/>
</dbReference>
<dbReference type="HAMAP" id="MF_02004">
    <property type="entry name" value="Val_tRNA_synth_type1"/>
    <property type="match status" value="1"/>
</dbReference>
<feature type="binding site" evidence="12">
    <location>
        <position position="528"/>
    </location>
    <ligand>
        <name>ATP</name>
        <dbReference type="ChEBI" id="CHEBI:30616"/>
    </ligand>
</feature>
<evidence type="ECO:0000259" key="14">
    <source>
        <dbReference type="Pfam" id="PF08264"/>
    </source>
</evidence>
<dbReference type="PANTHER" id="PTHR11946">
    <property type="entry name" value="VALYL-TRNA SYNTHETASES"/>
    <property type="match status" value="1"/>
</dbReference>
<dbReference type="InterPro" id="IPR002303">
    <property type="entry name" value="Valyl-tRNA_ligase"/>
</dbReference>
<dbReference type="InterPro" id="IPR013155">
    <property type="entry name" value="M/V/L/I-tRNA-synth_anticd-bd"/>
</dbReference>
<evidence type="ECO:0000256" key="1">
    <source>
        <dbReference type="ARBA" id="ARBA00004496"/>
    </source>
</evidence>
<dbReference type="FunFam" id="1.10.730.10:FF:000014">
    <property type="entry name" value="Valine--tRNA ligase"/>
    <property type="match status" value="1"/>
</dbReference>
<dbReference type="PANTHER" id="PTHR11946:SF93">
    <property type="entry name" value="VALINE--TRNA LIGASE, CHLOROPLASTIC_MITOCHONDRIAL 2"/>
    <property type="match status" value="1"/>
</dbReference>
<dbReference type="SUPFAM" id="SSF52374">
    <property type="entry name" value="Nucleotidylyl transferase"/>
    <property type="match status" value="1"/>
</dbReference>
<dbReference type="SUPFAM" id="SSF46589">
    <property type="entry name" value="tRNA-binding arm"/>
    <property type="match status" value="1"/>
</dbReference>
<evidence type="ECO:0000256" key="3">
    <source>
        <dbReference type="ARBA" id="ARBA00022490"/>
    </source>
</evidence>
<dbReference type="Gene3D" id="3.90.740.10">
    <property type="entry name" value="Valyl/Leucyl/Isoleucyl-tRNA synthetase, editing domain"/>
    <property type="match status" value="1"/>
</dbReference>
<evidence type="ECO:0000256" key="7">
    <source>
        <dbReference type="ARBA" id="ARBA00022917"/>
    </source>
</evidence>
<evidence type="ECO:0000259" key="15">
    <source>
        <dbReference type="Pfam" id="PF10458"/>
    </source>
</evidence>
<keyword evidence="7 12" id="KW-0648">Protein biosynthesis</keyword>
<evidence type="ECO:0000256" key="8">
    <source>
        <dbReference type="ARBA" id="ARBA00023054"/>
    </source>
</evidence>
<dbReference type="InterPro" id="IPR002300">
    <property type="entry name" value="aa-tRNA-synth_Ia"/>
</dbReference>
<dbReference type="GO" id="GO:0002161">
    <property type="term" value="F:aminoacyl-tRNA deacylase activity"/>
    <property type="evidence" value="ECO:0007669"/>
    <property type="project" value="InterPro"/>
</dbReference>
<evidence type="ECO:0000256" key="4">
    <source>
        <dbReference type="ARBA" id="ARBA00022598"/>
    </source>
</evidence>